<name>A0ABW1JAS6_9ACTN</name>
<evidence type="ECO:0000313" key="4">
    <source>
        <dbReference type="Proteomes" id="UP001596189"/>
    </source>
</evidence>
<feature type="compositionally biased region" description="Low complexity" evidence="1">
    <location>
        <begin position="33"/>
        <end position="53"/>
    </location>
</feature>
<dbReference type="Proteomes" id="UP001596189">
    <property type="component" value="Unassembled WGS sequence"/>
</dbReference>
<dbReference type="EMBL" id="JBHSRD010000002">
    <property type="protein sequence ID" value="MFC6006013.1"/>
    <property type="molecule type" value="Genomic_DNA"/>
</dbReference>
<dbReference type="RefSeq" id="WP_345716880.1">
    <property type="nucleotide sequence ID" value="NZ_BAABFP010000005.1"/>
</dbReference>
<comment type="caution">
    <text evidence="3">The sequence shown here is derived from an EMBL/GenBank/DDBJ whole genome shotgun (WGS) entry which is preliminary data.</text>
</comment>
<feature type="signal peptide" evidence="2">
    <location>
        <begin position="1"/>
        <end position="22"/>
    </location>
</feature>
<feature type="chain" id="PRO_5046399912" evidence="2">
    <location>
        <begin position="23"/>
        <end position="229"/>
    </location>
</feature>
<accession>A0ABW1JAS6</accession>
<evidence type="ECO:0000313" key="3">
    <source>
        <dbReference type="EMBL" id="MFC6006013.1"/>
    </source>
</evidence>
<organism evidence="3 4">
    <name type="scientific">Angustibacter luteus</name>
    <dbReference type="NCBI Taxonomy" id="658456"/>
    <lineage>
        <taxon>Bacteria</taxon>
        <taxon>Bacillati</taxon>
        <taxon>Actinomycetota</taxon>
        <taxon>Actinomycetes</taxon>
        <taxon>Kineosporiales</taxon>
        <taxon>Kineosporiaceae</taxon>
    </lineage>
</organism>
<proteinExistence type="predicted"/>
<reference evidence="4" key="1">
    <citation type="journal article" date="2019" name="Int. J. Syst. Evol. Microbiol.">
        <title>The Global Catalogue of Microorganisms (GCM) 10K type strain sequencing project: providing services to taxonomists for standard genome sequencing and annotation.</title>
        <authorList>
            <consortium name="The Broad Institute Genomics Platform"/>
            <consortium name="The Broad Institute Genome Sequencing Center for Infectious Disease"/>
            <person name="Wu L."/>
            <person name="Ma J."/>
        </authorList>
    </citation>
    <scope>NUCLEOTIDE SEQUENCE [LARGE SCALE GENOMIC DNA]</scope>
    <source>
        <strain evidence="4">KACC 14249</strain>
    </source>
</reference>
<feature type="region of interest" description="Disordered" evidence="1">
    <location>
        <begin position="33"/>
        <end position="70"/>
    </location>
</feature>
<keyword evidence="2" id="KW-0732">Signal</keyword>
<feature type="compositionally biased region" description="Basic and acidic residues" evidence="1">
    <location>
        <begin position="54"/>
        <end position="70"/>
    </location>
</feature>
<feature type="compositionally biased region" description="Basic and acidic residues" evidence="1">
    <location>
        <begin position="174"/>
        <end position="183"/>
    </location>
</feature>
<evidence type="ECO:0000256" key="1">
    <source>
        <dbReference type="SAM" id="MobiDB-lite"/>
    </source>
</evidence>
<feature type="region of interest" description="Disordered" evidence="1">
    <location>
        <begin position="160"/>
        <end position="229"/>
    </location>
</feature>
<gene>
    <name evidence="3" type="ORF">ACFQDO_02620</name>
</gene>
<sequence length="229" mass="23853">MNRTIIRNAVAGTTLVASAALAAPAFACLPSDTGSTTASPSSASAAWAASDAKSGAKDPKTKAPTAKDPKASTLTFAEKRAKVLDRIDARLAGLKALRAKVVGSDRLTSEQQSAWLAKIDAATAALSGLRSDVAADTTTAQLKDDLKAFATAHQGDLRQLGAGHHRWGKHHERKAVDPGRDAKQAGSHVARHRGDNRRDGSHESRQDGQSGAARTVSYRQHAGAGSRHG</sequence>
<feature type="compositionally biased region" description="Basic residues" evidence="1">
    <location>
        <begin position="163"/>
        <end position="173"/>
    </location>
</feature>
<keyword evidence="4" id="KW-1185">Reference proteome</keyword>
<evidence type="ECO:0000256" key="2">
    <source>
        <dbReference type="SAM" id="SignalP"/>
    </source>
</evidence>
<protein>
    <submittedName>
        <fullName evidence="3">Uncharacterized protein</fullName>
    </submittedName>
</protein>
<feature type="compositionally biased region" description="Basic and acidic residues" evidence="1">
    <location>
        <begin position="192"/>
        <end position="206"/>
    </location>
</feature>